<keyword evidence="8" id="KW-0407">Ion channel</keyword>
<evidence type="ECO:0000256" key="6">
    <source>
        <dbReference type="ARBA" id="ARBA00023065"/>
    </source>
</evidence>
<dbReference type="InterPro" id="IPR029062">
    <property type="entry name" value="Class_I_gatase-like"/>
</dbReference>
<organism evidence="11 12">
    <name type="scientific">Chiloscyllium punctatum</name>
    <name type="common">Brownbanded bambooshark</name>
    <name type="synonym">Hemiscyllium punctatum</name>
    <dbReference type="NCBI Taxonomy" id="137246"/>
    <lineage>
        <taxon>Eukaryota</taxon>
        <taxon>Metazoa</taxon>
        <taxon>Chordata</taxon>
        <taxon>Craniata</taxon>
        <taxon>Vertebrata</taxon>
        <taxon>Chondrichthyes</taxon>
        <taxon>Elasmobranchii</taxon>
        <taxon>Galeomorphii</taxon>
        <taxon>Galeoidea</taxon>
        <taxon>Orectolobiformes</taxon>
        <taxon>Hemiscylliidae</taxon>
        <taxon>Chiloscyllium</taxon>
    </lineage>
</organism>
<keyword evidence="5 10" id="KW-1133">Transmembrane helix</keyword>
<evidence type="ECO:0000256" key="8">
    <source>
        <dbReference type="ARBA" id="ARBA00023303"/>
    </source>
</evidence>
<feature type="transmembrane region" description="Helical" evidence="10">
    <location>
        <begin position="215"/>
        <end position="236"/>
    </location>
</feature>
<name>A0A401SKV7_CHIPU</name>
<evidence type="ECO:0000256" key="7">
    <source>
        <dbReference type="ARBA" id="ARBA00023136"/>
    </source>
</evidence>
<feature type="region of interest" description="Disordered" evidence="9">
    <location>
        <begin position="475"/>
        <end position="503"/>
    </location>
</feature>
<evidence type="ECO:0000256" key="9">
    <source>
        <dbReference type="SAM" id="MobiDB-lite"/>
    </source>
</evidence>
<evidence type="ECO:0000256" key="1">
    <source>
        <dbReference type="ARBA" id="ARBA00004141"/>
    </source>
</evidence>
<protein>
    <recommendedName>
        <fullName evidence="13">Calcium homeostasis modulator protein 3</fullName>
    </recommendedName>
</protein>
<feature type="transmembrane region" description="Helical" evidence="10">
    <location>
        <begin position="263"/>
        <end position="285"/>
    </location>
</feature>
<keyword evidence="12" id="KW-1185">Reference proteome</keyword>
<dbReference type="Proteomes" id="UP000287033">
    <property type="component" value="Unassembled WGS sequence"/>
</dbReference>
<dbReference type="Pfam" id="PF14798">
    <property type="entry name" value="Ca_hom_mod"/>
    <property type="match status" value="1"/>
</dbReference>
<feature type="compositionally biased region" description="Polar residues" evidence="9">
    <location>
        <begin position="475"/>
        <end position="493"/>
    </location>
</feature>
<dbReference type="GO" id="GO:0005261">
    <property type="term" value="F:monoatomic cation channel activity"/>
    <property type="evidence" value="ECO:0007669"/>
    <property type="project" value="TreeGrafter"/>
</dbReference>
<feature type="transmembrane region" description="Helical" evidence="10">
    <location>
        <begin position="352"/>
        <end position="371"/>
    </location>
</feature>
<comment type="caution">
    <text evidence="11">The sequence shown here is derived from an EMBL/GenBank/DDBJ whole genome shotgun (WGS) entry which is preliminary data.</text>
</comment>
<evidence type="ECO:0000256" key="10">
    <source>
        <dbReference type="SAM" id="Phobius"/>
    </source>
</evidence>
<dbReference type="GO" id="GO:0005886">
    <property type="term" value="C:plasma membrane"/>
    <property type="evidence" value="ECO:0007669"/>
    <property type="project" value="TreeGrafter"/>
</dbReference>
<dbReference type="Gene3D" id="3.40.50.880">
    <property type="match status" value="2"/>
</dbReference>
<dbReference type="GO" id="GO:1904669">
    <property type="term" value="P:ATP export"/>
    <property type="evidence" value="ECO:0007669"/>
    <property type="project" value="UniProtKB-ARBA"/>
</dbReference>
<reference evidence="11 12" key="1">
    <citation type="journal article" date="2018" name="Nat. Ecol. Evol.">
        <title>Shark genomes provide insights into elasmobranch evolution and the origin of vertebrates.</title>
        <authorList>
            <person name="Hara Y"/>
            <person name="Yamaguchi K"/>
            <person name="Onimaru K"/>
            <person name="Kadota M"/>
            <person name="Koyanagi M"/>
            <person name="Keeley SD"/>
            <person name="Tatsumi K"/>
            <person name="Tanaka K"/>
            <person name="Motone F"/>
            <person name="Kageyama Y"/>
            <person name="Nozu R"/>
            <person name="Adachi N"/>
            <person name="Nishimura O"/>
            <person name="Nakagawa R"/>
            <person name="Tanegashima C"/>
            <person name="Kiyatake I"/>
            <person name="Matsumoto R"/>
            <person name="Murakumo K"/>
            <person name="Nishida K"/>
            <person name="Terakita A"/>
            <person name="Kuratani S"/>
            <person name="Sato K"/>
            <person name="Hyodo S Kuraku.S."/>
        </authorList>
    </citation>
    <scope>NUCLEOTIDE SEQUENCE [LARGE SCALE GENOMIC DNA]</scope>
</reference>
<evidence type="ECO:0000256" key="2">
    <source>
        <dbReference type="ARBA" id="ARBA00008497"/>
    </source>
</evidence>
<dbReference type="OrthoDB" id="5978124at2759"/>
<keyword evidence="6" id="KW-0406">Ion transport</keyword>
<evidence type="ECO:0000313" key="11">
    <source>
        <dbReference type="EMBL" id="GCC31021.1"/>
    </source>
</evidence>
<comment type="similarity">
    <text evidence="2">Belongs to the CALHM family.</text>
</comment>
<evidence type="ECO:0000313" key="12">
    <source>
        <dbReference type="Proteomes" id="UP000287033"/>
    </source>
</evidence>
<keyword evidence="7 10" id="KW-0472">Membrane</keyword>
<sequence>MNGLSKTEALNDRPVIGILAQHTVDELTEVAKTYIAITYVKYLESAGSRVVPIRLYLTESEYEKIFHSINGKNWSGYLLQRRINHSPLDKPIVLPWHPEANRFLWKESLAAPHCSYAVRISYLLAEFFVNEARKNLHQFETKEEEESAMIDTHQPVFVALLPKLSTMDRFISIFRHFQSNSESVMNGICGILALASVRIYSSFQFVCPCLPIYNTIYGIGVMFIPPIILFLCGVIVNKHSLLMLEEWLRPEGQRTKNPTLLHYMFLAVVQRAAIAPVVWLVVALLDGKCILCAFSTSVDPGPFVNVSSWPRGDLLILLSKVPCKDLTADQLQHNLSFPRRAVYRYLRSVSQALGWTILLVLILTAFLSRCLKPCSKYATHLQSRYWSNYIDIEQKVFEEACCEHARGFAHHYVIQFFDSMQDGFQTDCLANHVRWAEGDRLHGITNKEQLDNLLTQWFNTKPPLNIRPVSQYRVNTDTGTSRNSPQPQHQPTAPHSIVKHTVL</sequence>
<dbReference type="PANTHER" id="PTHR32261:SF7">
    <property type="entry name" value="CALCIUM HOMEOSTASIS MODULATOR PROTEIN 3"/>
    <property type="match status" value="1"/>
</dbReference>
<dbReference type="EMBL" id="BEZZ01000336">
    <property type="protein sequence ID" value="GCC31021.1"/>
    <property type="molecule type" value="Genomic_DNA"/>
</dbReference>
<keyword evidence="3" id="KW-0813">Transport</keyword>
<dbReference type="InterPro" id="IPR029569">
    <property type="entry name" value="CALHM"/>
</dbReference>
<accession>A0A401SKV7</accession>
<dbReference type="AlphaFoldDB" id="A0A401SKV7"/>
<evidence type="ECO:0008006" key="13">
    <source>
        <dbReference type="Google" id="ProtNLM"/>
    </source>
</evidence>
<keyword evidence="4 10" id="KW-0812">Transmembrane</keyword>
<evidence type="ECO:0000256" key="3">
    <source>
        <dbReference type="ARBA" id="ARBA00022448"/>
    </source>
</evidence>
<feature type="transmembrane region" description="Helical" evidence="10">
    <location>
        <begin position="184"/>
        <end position="203"/>
    </location>
</feature>
<gene>
    <name evidence="11" type="ORF">chiPu_0009475</name>
</gene>
<evidence type="ECO:0000256" key="4">
    <source>
        <dbReference type="ARBA" id="ARBA00022692"/>
    </source>
</evidence>
<comment type="subcellular location">
    <subcellularLocation>
        <location evidence="1">Membrane</location>
        <topology evidence="1">Multi-pass membrane protein</topology>
    </subcellularLocation>
</comment>
<proteinExistence type="inferred from homology"/>
<evidence type="ECO:0000256" key="5">
    <source>
        <dbReference type="ARBA" id="ARBA00022989"/>
    </source>
</evidence>
<dbReference type="PANTHER" id="PTHR32261">
    <property type="entry name" value="CALCIUM HOMEOSTASIS MODULATOR PROTEIN"/>
    <property type="match status" value="1"/>
</dbReference>